<comment type="caution">
    <text evidence="2">The sequence shown here is derived from an EMBL/GenBank/DDBJ whole genome shotgun (WGS) entry which is preliminary data.</text>
</comment>
<dbReference type="AlphaFoldDB" id="A0A542ZLW7"/>
<feature type="transmembrane region" description="Helical" evidence="1">
    <location>
        <begin position="104"/>
        <end position="134"/>
    </location>
</feature>
<sequence length="264" mass="27470">MNGAIRSEFRKIFTTRLWWGMAIGVVVVGGGLAAVLGGLAGQGEGQNALPALDKPGMVTTVYTAGLSLAYLLTLAIGVMVIGAEYRHKTITATFLSTPRRVNVMLAKVVALLGVGAFYGVLFCLSSVGVGATIIKLRGFDPFPAGEHVWRTLALSLLALGLWALIGLGAGILISNQVAALLISIGIAWIGQSLMSLAFLALHWTTANELLPANATNAMVSGLSRGFSGESVDQLSWWGGALVLAAYATVLAGIGSFLTVRRDVT</sequence>
<dbReference type="PANTHER" id="PTHR37305:SF1">
    <property type="entry name" value="MEMBRANE PROTEIN"/>
    <property type="match status" value="1"/>
</dbReference>
<name>A0A542ZLW7_9MICO</name>
<keyword evidence="1" id="KW-1133">Transmembrane helix</keyword>
<dbReference type="RefSeq" id="WP_141789154.1">
    <property type="nucleotide sequence ID" value="NZ_BAAAKX010000001.1"/>
</dbReference>
<dbReference type="OrthoDB" id="5244396at2"/>
<feature type="transmembrane region" description="Helical" evidence="1">
    <location>
        <begin position="236"/>
        <end position="259"/>
    </location>
</feature>
<feature type="transmembrane region" description="Helical" evidence="1">
    <location>
        <begin position="17"/>
        <end position="41"/>
    </location>
</feature>
<organism evidence="2 3">
    <name type="scientific">Oryzihumus leptocrescens</name>
    <dbReference type="NCBI Taxonomy" id="297536"/>
    <lineage>
        <taxon>Bacteria</taxon>
        <taxon>Bacillati</taxon>
        <taxon>Actinomycetota</taxon>
        <taxon>Actinomycetes</taxon>
        <taxon>Micrococcales</taxon>
        <taxon>Intrasporangiaceae</taxon>
        <taxon>Oryzihumus</taxon>
    </lineage>
</organism>
<dbReference type="PANTHER" id="PTHR37305">
    <property type="entry name" value="INTEGRAL MEMBRANE PROTEIN-RELATED"/>
    <property type="match status" value="1"/>
</dbReference>
<gene>
    <name evidence="2" type="ORF">FB474_2765</name>
</gene>
<proteinExistence type="predicted"/>
<dbReference type="Proteomes" id="UP000319514">
    <property type="component" value="Unassembled WGS sequence"/>
</dbReference>
<evidence type="ECO:0000313" key="2">
    <source>
        <dbReference type="EMBL" id="TQL61356.1"/>
    </source>
</evidence>
<feature type="transmembrane region" description="Helical" evidence="1">
    <location>
        <begin position="154"/>
        <end position="173"/>
    </location>
</feature>
<accession>A0A542ZLW7</accession>
<evidence type="ECO:0000313" key="3">
    <source>
        <dbReference type="Proteomes" id="UP000319514"/>
    </source>
</evidence>
<protein>
    <submittedName>
        <fullName evidence="2">ABC-2 family transporter</fullName>
    </submittedName>
</protein>
<keyword evidence="1" id="KW-0472">Membrane</keyword>
<dbReference type="EMBL" id="VFOQ01000001">
    <property type="protein sequence ID" value="TQL61356.1"/>
    <property type="molecule type" value="Genomic_DNA"/>
</dbReference>
<keyword evidence="3" id="KW-1185">Reference proteome</keyword>
<feature type="transmembrane region" description="Helical" evidence="1">
    <location>
        <begin position="61"/>
        <end position="83"/>
    </location>
</feature>
<keyword evidence="1" id="KW-0812">Transmembrane</keyword>
<evidence type="ECO:0000256" key="1">
    <source>
        <dbReference type="SAM" id="Phobius"/>
    </source>
</evidence>
<feature type="transmembrane region" description="Helical" evidence="1">
    <location>
        <begin position="180"/>
        <end position="203"/>
    </location>
</feature>
<reference evidence="2 3" key="1">
    <citation type="submission" date="2019-06" db="EMBL/GenBank/DDBJ databases">
        <title>Sequencing the genomes of 1000 actinobacteria strains.</title>
        <authorList>
            <person name="Klenk H.-P."/>
        </authorList>
    </citation>
    <scope>NUCLEOTIDE SEQUENCE [LARGE SCALE GENOMIC DNA]</scope>
    <source>
        <strain evidence="2 3">DSM 18082</strain>
    </source>
</reference>